<protein>
    <submittedName>
        <fullName evidence="6">Peptidase</fullName>
    </submittedName>
</protein>
<evidence type="ECO:0000256" key="3">
    <source>
        <dbReference type="SAM" id="MobiDB-lite"/>
    </source>
</evidence>
<organism evidence="6 7">
    <name type="scientific">Phytohabitans rumicis</name>
    <dbReference type="NCBI Taxonomy" id="1076125"/>
    <lineage>
        <taxon>Bacteria</taxon>
        <taxon>Bacillati</taxon>
        <taxon>Actinomycetota</taxon>
        <taxon>Actinomycetes</taxon>
        <taxon>Micromonosporales</taxon>
        <taxon>Micromonosporaceae</taxon>
    </lineage>
</organism>
<dbReference type="InterPro" id="IPR051601">
    <property type="entry name" value="Serine_prot/Carboxylest_S33"/>
</dbReference>
<dbReference type="InterPro" id="IPR013595">
    <property type="entry name" value="Pept_S33_TAP-like_C"/>
</dbReference>
<keyword evidence="7" id="KW-1185">Reference proteome</keyword>
<proteinExistence type="inferred from homology"/>
<feature type="domain" description="AB hydrolase-1" evidence="4">
    <location>
        <begin position="69"/>
        <end position="259"/>
    </location>
</feature>
<comment type="caution">
    <text evidence="6">The sequence shown here is derived from an EMBL/GenBank/DDBJ whole genome shotgun (WGS) entry which is preliminary data.</text>
</comment>
<name>A0A6V8LIB8_9ACTN</name>
<comment type="similarity">
    <text evidence="1">Belongs to the peptidase S33 family.</text>
</comment>
<dbReference type="Pfam" id="PF00561">
    <property type="entry name" value="Abhydrolase_1"/>
    <property type="match status" value="1"/>
</dbReference>
<gene>
    <name evidence="6" type="ORF">Prum_095760</name>
</gene>
<dbReference type="PANTHER" id="PTHR43248:SF25">
    <property type="entry name" value="AB HYDROLASE-1 DOMAIN-CONTAINING PROTEIN-RELATED"/>
    <property type="match status" value="1"/>
</dbReference>
<keyword evidence="2" id="KW-0378">Hydrolase</keyword>
<dbReference type="SUPFAM" id="SSF53474">
    <property type="entry name" value="alpha/beta-Hydrolases"/>
    <property type="match status" value="1"/>
</dbReference>
<dbReference type="InterPro" id="IPR029058">
    <property type="entry name" value="AB_hydrolase_fold"/>
</dbReference>
<dbReference type="Proteomes" id="UP000482960">
    <property type="component" value="Unassembled WGS sequence"/>
</dbReference>
<dbReference type="GO" id="GO:0016787">
    <property type="term" value="F:hydrolase activity"/>
    <property type="evidence" value="ECO:0007669"/>
    <property type="project" value="UniProtKB-KW"/>
</dbReference>
<evidence type="ECO:0000259" key="5">
    <source>
        <dbReference type="Pfam" id="PF08386"/>
    </source>
</evidence>
<evidence type="ECO:0000256" key="2">
    <source>
        <dbReference type="ARBA" id="ARBA00022801"/>
    </source>
</evidence>
<feature type="domain" description="Peptidase S33 tripeptidyl aminopeptidase-like C-terminal" evidence="5">
    <location>
        <begin position="373"/>
        <end position="466"/>
    </location>
</feature>
<evidence type="ECO:0000313" key="6">
    <source>
        <dbReference type="EMBL" id="GFJ95934.1"/>
    </source>
</evidence>
<dbReference type="Gene3D" id="3.40.50.1820">
    <property type="entry name" value="alpha/beta hydrolase"/>
    <property type="match status" value="1"/>
</dbReference>
<evidence type="ECO:0000256" key="1">
    <source>
        <dbReference type="ARBA" id="ARBA00010088"/>
    </source>
</evidence>
<dbReference type="PANTHER" id="PTHR43248">
    <property type="entry name" value="2-SUCCINYL-6-HYDROXY-2,4-CYCLOHEXADIENE-1-CARBOXYLATE SYNTHASE"/>
    <property type="match status" value="1"/>
</dbReference>
<evidence type="ECO:0000313" key="7">
    <source>
        <dbReference type="Proteomes" id="UP000482960"/>
    </source>
</evidence>
<reference evidence="6 7" key="2">
    <citation type="submission" date="2020-03" db="EMBL/GenBank/DDBJ databases">
        <authorList>
            <person name="Ichikawa N."/>
            <person name="Kimura A."/>
            <person name="Kitahashi Y."/>
            <person name="Uohara A."/>
        </authorList>
    </citation>
    <scope>NUCLEOTIDE SEQUENCE [LARGE SCALE GENOMIC DNA]</scope>
    <source>
        <strain evidence="6 7">NBRC 108638</strain>
    </source>
</reference>
<dbReference type="InterPro" id="IPR000073">
    <property type="entry name" value="AB_hydrolase_1"/>
</dbReference>
<feature type="compositionally biased region" description="Low complexity" evidence="3">
    <location>
        <begin position="1"/>
        <end position="19"/>
    </location>
</feature>
<dbReference type="EMBL" id="BLPG01000002">
    <property type="protein sequence ID" value="GFJ95934.1"/>
    <property type="molecule type" value="Genomic_DNA"/>
</dbReference>
<feature type="region of interest" description="Disordered" evidence="3">
    <location>
        <begin position="1"/>
        <end position="21"/>
    </location>
</feature>
<feature type="region of interest" description="Disordered" evidence="3">
    <location>
        <begin position="463"/>
        <end position="487"/>
    </location>
</feature>
<sequence length="511" mass="55372">MLADGAAAAGSATRPAPIAWSPCPEDPTAQCATVRVPLDWAHPRGPKIDLAVARRPATDPAARIGSLQINPGGPGGSARGFAIFGADYFSAEIRRRFDIVGIDPRGVGQSTPILCSADLLAQEPPVLLGSQAEFDARLAYNARLRADCRARTGPLFDHVDMLSVVRDMDYVRAALGDAKLTYYGVSYGSMDAQQYAEMFPDKVRAIVSDSNLDHSLGTRGFLDTEAASAQDSFDEFVKWSDRTPSSALYGQDVRAVWHRVLDRAGRGEIPFPPDPSRPLRPDELISAVFGAFYGPDWVPVADVLSALDTNTPIPVEPPEEEPELPEVVPFPPLAIFCNDWSLPVRDYREYAGHLRRVGRIAPDMLFPPPATSLTAACLGSPAKIANPQHRLRVRDSATPLLLTNALHDPATGYNRALGVARQLGSEGVLLTYDGWGHGVYGRSECVTAAIDSYLISQQLPARGTHCPASSRRRLRQPPALRQPGPPPRQPVLAWMIMVCAAETVSEPLRRP</sequence>
<evidence type="ECO:0000259" key="4">
    <source>
        <dbReference type="Pfam" id="PF00561"/>
    </source>
</evidence>
<reference evidence="6 7" key="1">
    <citation type="submission" date="2020-03" db="EMBL/GenBank/DDBJ databases">
        <title>Whole genome shotgun sequence of Phytohabitans rumicis NBRC 108638.</title>
        <authorList>
            <person name="Komaki H."/>
            <person name="Tamura T."/>
        </authorList>
    </citation>
    <scope>NUCLEOTIDE SEQUENCE [LARGE SCALE GENOMIC DNA]</scope>
    <source>
        <strain evidence="6 7">NBRC 108638</strain>
    </source>
</reference>
<dbReference type="AlphaFoldDB" id="A0A6V8LIB8"/>
<accession>A0A6V8LIB8</accession>
<dbReference type="Pfam" id="PF08386">
    <property type="entry name" value="Abhydrolase_4"/>
    <property type="match status" value="1"/>
</dbReference>